<protein>
    <submittedName>
        <fullName evidence="1">Homeodomain-like domain-containing protein</fullName>
    </submittedName>
</protein>
<gene>
    <name evidence="1" type="ORF">SAMN04490248_1239</name>
</gene>
<accession>A0A1H8UWT7</accession>
<reference evidence="1 2" key="1">
    <citation type="submission" date="2016-10" db="EMBL/GenBank/DDBJ databases">
        <authorList>
            <person name="de Groot N.N."/>
        </authorList>
    </citation>
    <scope>NUCLEOTIDE SEQUENCE [LARGE SCALE GENOMIC DNA]</scope>
    <source>
        <strain evidence="1 2">DSM 27842</strain>
    </source>
</reference>
<dbReference type="SUPFAM" id="SSF46689">
    <property type="entry name" value="Homeodomain-like"/>
    <property type="match status" value="1"/>
</dbReference>
<keyword evidence="1" id="KW-0371">Homeobox</keyword>
<dbReference type="AlphaFoldDB" id="A0A1H8UWT7"/>
<evidence type="ECO:0000313" key="1">
    <source>
        <dbReference type="EMBL" id="SEP07616.1"/>
    </source>
</evidence>
<dbReference type="GO" id="GO:0003677">
    <property type="term" value="F:DNA binding"/>
    <property type="evidence" value="ECO:0007669"/>
    <property type="project" value="UniProtKB-KW"/>
</dbReference>
<dbReference type="STRING" id="569882.SAMN04490248_1239"/>
<dbReference type="InterPro" id="IPR009057">
    <property type="entry name" value="Homeodomain-like_sf"/>
</dbReference>
<name>A0A1H8UWT7_9RHOB</name>
<dbReference type="Pfam" id="PF13565">
    <property type="entry name" value="HTH_32"/>
    <property type="match status" value="1"/>
</dbReference>
<keyword evidence="2" id="KW-1185">Reference proteome</keyword>
<dbReference type="Proteomes" id="UP000198893">
    <property type="component" value="Unassembled WGS sequence"/>
</dbReference>
<dbReference type="EMBL" id="FODS01000023">
    <property type="protein sequence ID" value="SEP07616.1"/>
    <property type="molecule type" value="Genomic_DNA"/>
</dbReference>
<sequence length="205" mass="23230">MCHIPGMRRSGICLYLGPADRAELQALISNRNTVRKLVWRAEIVLATADGHGSFEIMRRAKTSKPTVWRWQQRYLEEGVAGLKRDKTRPSRVPPMPMETRLKVIAKTVQETPPNATHWSRALMAEAMGISPSSVGRIWAEAGLKPHLTKGFKVSNDPKFEEKVTDIVGLYLETQAIRRPVSKRDERKMLVVSLGRGCRRHIEPAR</sequence>
<organism evidence="1 2">
    <name type="scientific">Salinihabitans flavidus</name>
    <dbReference type="NCBI Taxonomy" id="569882"/>
    <lineage>
        <taxon>Bacteria</taxon>
        <taxon>Pseudomonadati</taxon>
        <taxon>Pseudomonadota</taxon>
        <taxon>Alphaproteobacteria</taxon>
        <taxon>Rhodobacterales</taxon>
        <taxon>Roseobacteraceae</taxon>
        <taxon>Salinihabitans</taxon>
    </lineage>
</organism>
<keyword evidence="1" id="KW-0238">DNA-binding</keyword>
<evidence type="ECO:0000313" key="2">
    <source>
        <dbReference type="Proteomes" id="UP000198893"/>
    </source>
</evidence>
<proteinExistence type="predicted"/>